<sequence length="158" mass="18745">MLNKYEKLLVKTESDNLCVEEKQFKSRAKGLIKDKKIGIRKDLPTLTEKTCILAEELGHYYTSCGDILDQTKTENVKQEKRARNWAYEKLVPPDKLIEAYESGVRNRYELALYLDVIEEFLEEAINHYKEKYGLCRIYDDYIIYFEPLGVFRKMIDKQ</sequence>
<accession>A0A318Y3L9</accession>
<feature type="domain" description="IrrE N-terminal-like" evidence="1">
    <location>
        <begin position="37"/>
        <end position="125"/>
    </location>
</feature>
<dbReference type="EMBL" id="QKMR01000001">
    <property type="protein sequence ID" value="PYG90168.1"/>
    <property type="molecule type" value="Genomic_DNA"/>
</dbReference>
<dbReference type="RefSeq" id="WP_110460152.1">
    <property type="nucleotide sequence ID" value="NZ_QKMR01000001.1"/>
</dbReference>
<gene>
    <name evidence="2" type="ORF">LY28_00048</name>
</gene>
<dbReference type="Proteomes" id="UP000248132">
    <property type="component" value="Unassembled WGS sequence"/>
</dbReference>
<protein>
    <recommendedName>
        <fullName evidence="1">IrrE N-terminal-like domain-containing protein</fullName>
    </recommendedName>
</protein>
<dbReference type="InterPro" id="IPR010359">
    <property type="entry name" value="IrrE_HExxH"/>
</dbReference>
<reference evidence="2 3" key="1">
    <citation type="submission" date="2018-06" db="EMBL/GenBank/DDBJ databases">
        <title>Genomic Encyclopedia of Type Strains, Phase I: the one thousand microbial genomes (KMG-I) project.</title>
        <authorList>
            <person name="Kyrpides N."/>
        </authorList>
    </citation>
    <scope>NUCLEOTIDE SEQUENCE [LARGE SCALE GENOMIC DNA]</scope>
    <source>
        <strain evidence="2 3">DSM 19573</strain>
    </source>
</reference>
<proteinExistence type="predicted"/>
<dbReference type="Pfam" id="PF06114">
    <property type="entry name" value="Peptidase_M78"/>
    <property type="match status" value="1"/>
</dbReference>
<comment type="caution">
    <text evidence="2">The sequence shown here is derived from an EMBL/GenBank/DDBJ whole genome shotgun (WGS) entry which is preliminary data.</text>
</comment>
<dbReference type="AlphaFoldDB" id="A0A318Y3L9"/>
<dbReference type="OrthoDB" id="1707128at2"/>
<organism evidence="2 3">
    <name type="scientific">Ruminiclostridium sufflavum DSM 19573</name>
    <dbReference type="NCBI Taxonomy" id="1121337"/>
    <lineage>
        <taxon>Bacteria</taxon>
        <taxon>Bacillati</taxon>
        <taxon>Bacillota</taxon>
        <taxon>Clostridia</taxon>
        <taxon>Eubacteriales</taxon>
        <taxon>Oscillospiraceae</taxon>
        <taxon>Ruminiclostridium</taxon>
    </lineage>
</organism>
<evidence type="ECO:0000259" key="1">
    <source>
        <dbReference type="Pfam" id="PF06114"/>
    </source>
</evidence>
<name>A0A318Y3L9_9FIRM</name>
<evidence type="ECO:0000313" key="3">
    <source>
        <dbReference type="Proteomes" id="UP000248132"/>
    </source>
</evidence>
<keyword evidence="3" id="KW-1185">Reference proteome</keyword>
<evidence type="ECO:0000313" key="2">
    <source>
        <dbReference type="EMBL" id="PYG90168.1"/>
    </source>
</evidence>